<evidence type="ECO:0000256" key="3">
    <source>
        <dbReference type="ARBA" id="ARBA00022679"/>
    </source>
</evidence>
<name>A0A1G8LCX3_9BACI</name>
<evidence type="ECO:0000256" key="1">
    <source>
        <dbReference type="ARBA" id="ARBA00001933"/>
    </source>
</evidence>
<dbReference type="RefSeq" id="WP_091586205.1">
    <property type="nucleotide sequence ID" value="NZ_FNDU01000008.1"/>
</dbReference>
<dbReference type="SUPFAM" id="SSF53383">
    <property type="entry name" value="PLP-dependent transferases"/>
    <property type="match status" value="1"/>
</dbReference>
<keyword evidence="2 4" id="KW-0032">Aminotransferase</keyword>
<dbReference type="Proteomes" id="UP000199017">
    <property type="component" value="Unassembled WGS sequence"/>
</dbReference>
<comment type="cofactor">
    <cofactor evidence="1 4">
        <name>pyridoxal 5'-phosphate</name>
        <dbReference type="ChEBI" id="CHEBI:597326"/>
    </cofactor>
</comment>
<feature type="domain" description="Aminotransferase class I/classII large" evidence="5">
    <location>
        <begin position="32"/>
        <end position="371"/>
    </location>
</feature>
<dbReference type="Gene3D" id="3.40.640.10">
    <property type="entry name" value="Type I PLP-dependent aspartate aminotransferase-like (Major domain)"/>
    <property type="match status" value="1"/>
</dbReference>
<evidence type="ECO:0000313" key="6">
    <source>
        <dbReference type="EMBL" id="SDI53564.1"/>
    </source>
</evidence>
<dbReference type="Gene3D" id="3.90.1150.10">
    <property type="entry name" value="Aspartate Aminotransferase, domain 1"/>
    <property type="match status" value="1"/>
</dbReference>
<keyword evidence="7" id="KW-1185">Reference proteome</keyword>
<protein>
    <recommendedName>
        <fullName evidence="4">Aminotransferase</fullName>
        <ecNumber evidence="4">2.6.1.-</ecNumber>
    </recommendedName>
</protein>
<dbReference type="PANTHER" id="PTHR42832:SF3">
    <property type="entry name" value="L-GLUTAMINE--4-(METHYLSULFANYL)-2-OXOBUTANOATE AMINOTRANSFERASE"/>
    <property type="match status" value="1"/>
</dbReference>
<dbReference type="PANTHER" id="PTHR42832">
    <property type="entry name" value="AMINO ACID AMINOTRANSFERASE"/>
    <property type="match status" value="1"/>
</dbReference>
<dbReference type="GO" id="GO:0008483">
    <property type="term" value="F:transaminase activity"/>
    <property type="evidence" value="ECO:0007669"/>
    <property type="project" value="UniProtKB-KW"/>
</dbReference>
<dbReference type="OrthoDB" id="9802328at2"/>
<dbReference type="InterPro" id="IPR015424">
    <property type="entry name" value="PyrdxlP-dep_Trfase"/>
</dbReference>
<dbReference type="InterPro" id="IPR050881">
    <property type="entry name" value="LL-DAP_aminotransferase"/>
</dbReference>
<evidence type="ECO:0000259" key="5">
    <source>
        <dbReference type="Pfam" id="PF00155"/>
    </source>
</evidence>
<dbReference type="GO" id="GO:0030170">
    <property type="term" value="F:pyridoxal phosphate binding"/>
    <property type="evidence" value="ECO:0007669"/>
    <property type="project" value="InterPro"/>
</dbReference>
<reference evidence="6 7" key="1">
    <citation type="submission" date="2016-10" db="EMBL/GenBank/DDBJ databases">
        <authorList>
            <person name="de Groot N.N."/>
        </authorList>
    </citation>
    <scope>NUCLEOTIDE SEQUENCE [LARGE SCALE GENOMIC DNA]</scope>
    <source>
        <strain evidence="7">P4B,CCM 7963,CECT 7998,DSM 25260,IBRC-M 10614,KCTC 13821</strain>
    </source>
</reference>
<evidence type="ECO:0000256" key="2">
    <source>
        <dbReference type="ARBA" id="ARBA00022576"/>
    </source>
</evidence>
<sequence>MIQPAQRMNTLSSSVFTELAEKKNKKIQAGENMIDLSIGSPDLPPPESVRSILSKEVKKEDQYGYSLKGTKEFQEAVVHYYNHRFDINLNPEEVLQLMGSQDGLAHLALAYLDPGDYIIAPDPGYPIYSACTSLADAQLYTVPVHEENNFMPDFDHIPIEIVKKAKMMILNYPGNPTAAVADLNYFKQAVSFGLEHNILIVHDFAYAELIFSNQNPLSIFHIPEAKKIAVEFNSLSKSFNMAGARIGYLIGFPSYLKPLADIKSNIDYGVFQPVQKAAAYALTNELSYLEHHRRVYKKRRDVFINVLHKKGWQVRIPDGGMFIWAKVPAPCTSLSFSLEALEYGVVVTPGNAFGAGGEGYVRIALVQEEDLLKKAGEKLTALINKY</sequence>
<proteinExistence type="inferred from homology"/>
<dbReference type="EC" id="2.6.1.-" evidence="4"/>
<dbReference type="InterPro" id="IPR004838">
    <property type="entry name" value="NHTrfase_class1_PyrdxlP-BS"/>
</dbReference>
<dbReference type="EMBL" id="FNDU01000008">
    <property type="protein sequence ID" value="SDI53564.1"/>
    <property type="molecule type" value="Genomic_DNA"/>
</dbReference>
<gene>
    <name evidence="6" type="ORF">SAMN05216352_108242</name>
</gene>
<dbReference type="InterPro" id="IPR015422">
    <property type="entry name" value="PyrdxlP-dep_Trfase_small"/>
</dbReference>
<keyword evidence="3 4" id="KW-0808">Transferase</keyword>
<dbReference type="Pfam" id="PF00155">
    <property type="entry name" value="Aminotran_1_2"/>
    <property type="match status" value="1"/>
</dbReference>
<organism evidence="6 7">
    <name type="scientific">Alteribacillus bidgolensis</name>
    <dbReference type="NCBI Taxonomy" id="930129"/>
    <lineage>
        <taxon>Bacteria</taxon>
        <taxon>Bacillati</taxon>
        <taxon>Bacillota</taxon>
        <taxon>Bacilli</taxon>
        <taxon>Bacillales</taxon>
        <taxon>Bacillaceae</taxon>
        <taxon>Alteribacillus</taxon>
    </lineage>
</organism>
<dbReference type="InterPro" id="IPR015421">
    <property type="entry name" value="PyrdxlP-dep_Trfase_major"/>
</dbReference>
<accession>A0A1G8LCX3</accession>
<evidence type="ECO:0000313" key="7">
    <source>
        <dbReference type="Proteomes" id="UP000199017"/>
    </source>
</evidence>
<dbReference type="STRING" id="930129.SAMN05216352_108242"/>
<dbReference type="NCBIfam" id="NF005815">
    <property type="entry name" value="PRK07681.1"/>
    <property type="match status" value="1"/>
</dbReference>
<comment type="similarity">
    <text evidence="4">Belongs to the class-I pyridoxal-phosphate-dependent aminotransferase family.</text>
</comment>
<dbReference type="AlphaFoldDB" id="A0A1G8LCX3"/>
<dbReference type="InterPro" id="IPR004839">
    <property type="entry name" value="Aminotransferase_I/II_large"/>
</dbReference>
<evidence type="ECO:0000256" key="4">
    <source>
        <dbReference type="RuleBase" id="RU000481"/>
    </source>
</evidence>
<dbReference type="CDD" id="cd00609">
    <property type="entry name" value="AAT_like"/>
    <property type="match status" value="1"/>
</dbReference>
<dbReference type="PROSITE" id="PS00105">
    <property type="entry name" value="AA_TRANSFER_CLASS_1"/>
    <property type="match status" value="1"/>
</dbReference>